<dbReference type="EMBL" id="LGST01000016">
    <property type="protein sequence ID" value="KNE01080.1"/>
    <property type="molecule type" value="Genomic_DNA"/>
</dbReference>
<dbReference type="VEuPathDB" id="FungiDB:QG37_01954"/>
<feature type="transmembrane region" description="Helical" evidence="1">
    <location>
        <begin position="52"/>
        <end position="77"/>
    </location>
</feature>
<keyword evidence="1" id="KW-1133">Transmembrane helix</keyword>
<reference evidence="3" key="1">
    <citation type="journal article" date="2015" name="BMC Genomics">
        <title>Draft genome of a commonly misdiagnosed multidrug resistant pathogen Candida auris.</title>
        <authorList>
            <person name="Chatterjee S."/>
            <person name="Alampalli S.V."/>
            <person name="Nageshan R.K."/>
            <person name="Chettiar S.T."/>
            <person name="Joshi S."/>
            <person name="Tatu U.S."/>
        </authorList>
    </citation>
    <scope>NUCLEOTIDE SEQUENCE [LARGE SCALE GENOMIC DNA]</scope>
    <source>
        <strain evidence="3">6684</strain>
    </source>
</reference>
<evidence type="ECO:0000313" key="3">
    <source>
        <dbReference type="Proteomes" id="UP000037122"/>
    </source>
</evidence>
<keyword evidence="1" id="KW-0472">Membrane</keyword>
<gene>
    <name evidence="2" type="ORF">QG37_01954</name>
</gene>
<dbReference type="Proteomes" id="UP000037122">
    <property type="component" value="Unassembled WGS sequence"/>
</dbReference>
<proteinExistence type="predicted"/>
<organism evidence="2 3">
    <name type="scientific">Candidozyma auris</name>
    <name type="common">Yeast</name>
    <name type="synonym">Candida auris</name>
    <dbReference type="NCBI Taxonomy" id="498019"/>
    <lineage>
        <taxon>Eukaryota</taxon>
        <taxon>Fungi</taxon>
        <taxon>Dikarya</taxon>
        <taxon>Ascomycota</taxon>
        <taxon>Saccharomycotina</taxon>
        <taxon>Pichiomycetes</taxon>
        <taxon>Metschnikowiaceae</taxon>
        <taxon>Candidozyma</taxon>
    </lineage>
</organism>
<evidence type="ECO:0000256" key="1">
    <source>
        <dbReference type="SAM" id="Phobius"/>
    </source>
</evidence>
<accession>A0A0L0P4D3</accession>
<dbReference type="AlphaFoldDB" id="A0A0L0P4D3"/>
<evidence type="ECO:0000313" key="2">
    <source>
        <dbReference type="EMBL" id="KNE01080.1"/>
    </source>
</evidence>
<comment type="caution">
    <text evidence="2">The sequence shown here is derived from an EMBL/GenBank/DDBJ whole genome shotgun (WGS) entry which is preliminary data.</text>
</comment>
<protein>
    <submittedName>
        <fullName evidence="2">Uncharacterized protein</fullName>
    </submittedName>
</protein>
<keyword evidence="1" id="KW-0812">Transmembrane</keyword>
<sequence>MRLANRSHRARLGFSQPVLGFHWWGRRWEIKVTPPVRKVRYSLSPVGNSGHWLVKFINLITLFLLALHQIVLAWVTFASGRAPQQQFTNG</sequence>
<name>A0A0L0P4D3_CANAR</name>